<sequence>MKHGTDSKEAIYVWKQIGLPDGWWAFHFRAGDEGSCRAAVSLSLRFRNASQAVKPQPSSYNEGAVGASRRAWKVKA</sequence>
<dbReference type="Proteomes" id="UP000266841">
    <property type="component" value="Unassembled WGS sequence"/>
</dbReference>
<dbReference type="AlphaFoldDB" id="K0SV60"/>
<feature type="non-terminal residue" evidence="1">
    <location>
        <position position="76"/>
    </location>
</feature>
<evidence type="ECO:0000313" key="2">
    <source>
        <dbReference type="Proteomes" id="UP000266841"/>
    </source>
</evidence>
<gene>
    <name evidence="1" type="ORF">THAOC_14300</name>
</gene>
<protein>
    <submittedName>
        <fullName evidence="1">Uncharacterized protein</fullName>
    </submittedName>
</protein>
<evidence type="ECO:0000313" key="1">
    <source>
        <dbReference type="EMBL" id="EJK64911.1"/>
    </source>
</evidence>
<proteinExistence type="predicted"/>
<comment type="caution">
    <text evidence="1">The sequence shown here is derived from an EMBL/GenBank/DDBJ whole genome shotgun (WGS) entry which is preliminary data.</text>
</comment>
<name>K0SV60_THAOC</name>
<reference evidence="1 2" key="1">
    <citation type="journal article" date="2012" name="Genome Biol.">
        <title>Genome and low-iron response of an oceanic diatom adapted to chronic iron limitation.</title>
        <authorList>
            <person name="Lommer M."/>
            <person name="Specht M."/>
            <person name="Roy A.S."/>
            <person name="Kraemer L."/>
            <person name="Andreson R."/>
            <person name="Gutowska M.A."/>
            <person name="Wolf J."/>
            <person name="Bergner S.V."/>
            <person name="Schilhabel M.B."/>
            <person name="Klostermeier U.C."/>
            <person name="Beiko R.G."/>
            <person name="Rosenstiel P."/>
            <person name="Hippler M."/>
            <person name="Laroche J."/>
        </authorList>
    </citation>
    <scope>NUCLEOTIDE SEQUENCE [LARGE SCALE GENOMIC DNA]</scope>
    <source>
        <strain evidence="1 2">CCMP1005</strain>
    </source>
</reference>
<accession>K0SV60</accession>
<keyword evidence="2" id="KW-1185">Reference proteome</keyword>
<organism evidence="1 2">
    <name type="scientific">Thalassiosira oceanica</name>
    <name type="common">Marine diatom</name>
    <dbReference type="NCBI Taxonomy" id="159749"/>
    <lineage>
        <taxon>Eukaryota</taxon>
        <taxon>Sar</taxon>
        <taxon>Stramenopiles</taxon>
        <taxon>Ochrophyta</taxon>
        <taxon>Bacillariophyta</taxon>
        <taxon>Coscinodiscophyceae</taxon>
        <taxon>Thalassiosirophycidae</taxon>
        <taxon>Thalassiosirales</taxon>
        <taxon>Thalassiosiraceae</taxon>
        <taxon>Thalassiosira</taxon>
    </lineage>
</organism>
<dbReference type="EMBL" id="AGNL01016687">
    <property type="protein sequence ID" value="EJK64911.1"/>
    <property type="molecule type" value="Genomic_DNA"/>
</dbReference>